<keyword evidence="2 5" id="KW-0238">DNA-binding</keyword>
<protein>
    <submittedName>
        <fullName evidence="5">AraC-type DNA-binding protein</fullName>
    </submittedName>
</protein>
<evidence type="ECO:0000256" key="2">
    <source>
        <dbReference type="ARBA" id="ARBA00023125"/>
    </source>
</evidence>
<keyword evidence="6" id="KW-1185">Reference proteome</keyword>
<gene>
    <name evidence="5" type="ORF">SAMN02745217_01596</name>
</gene>
<dbReference type="InterPro" id="IPR018062">
    <property type="entry name" value="HTH_AraC-typ_CS"/>
</dbReference>
<dbReference type="PANTHER" id="PTHR47504">
    <property type="entry name" value="RIGHT ORIGIN-BINDING PROTEIN"/>
    <property type="match status" value="1"/>
</dbReference>
<dbReference type="Proteomes" id="UP000184612">
    <property type="component" value="Unassembled WGS sequence"/>
</dbReference>
<accession>A0A1M7Y5F8</accession>
<dbReference type="SUPFAM" id="SSF46689">
    <property type="entry name" value="Homeodomain-like"/>
    <property type="match status" value="2"/>
</dbReference>
<dbReference type="PROSITE" id="PS00041">
    <property type="entry name" value="HTH_ARAC_FAMILY_1"/>
    <property type="match status" value="1"/>
</dbReference>
<proteinExistence type="predicted"/>
<dbReference type="OrthoDB" id="9801721at2"/>
<dbReference type="Gene3D" id="1.10.10.60">
    <property type="entry name" value="Homeodomain-like"/>
    <property type="match status" value="2"/>
</dbReference>
<keyword evidence="3" id="KW-0804">Transcription</keyword>
<evidence type="ECO:0000256" key="1">
    <source>
        <dbReference type="ARBA" id="ARBA00023015"/>
    </source>
</evidence>
<dbReference type="SMART" id="SM00342">
    <property type="entry name" value="HTH_ARAC"/>
    <property type="match status" value="1"/>
</dbReference>
<dbReference type="InterPro" id="IPR009057">
    <property type="entry name" value="Homeodomain-like_sf"/>
</dbReference>
<dbReference type="GO" id="GO:0043565">
    <property type="term" value="F:sequence-specific DNA binding"/>
    <property type="evidence" value="ECO:0007669"/>
    <property type="project" value="InterPro"/>
</dbReference>
<dbReference type="GO" id="GO:0003700">
    <property type="term" value="F:DNA-binding transcription factor activity"/>
    <property type="evidence" value="ECO:0007669"/>
    <property type="project" value="InterPro"/>
</dbReference>
<dbReference type="RefSeq" id="WP_073588296.1">
    <property type="nucleotide sequence ID" value="NZ_FRFD01000004.1"/>
</dbReference>
<name>A0A1M7Y5F8_9FIRM</name>
<dbReference type="AlphaFoldDB" id="A0A1M7Y5F8"/>
<evidence type="ECO:0000313" key="6">
    <source>
        <dbReference type="Proteomes" id="UP000184612"/>
    </source>
</evidence>
<dbReference type="InterPro" id="IPR018060">
    <property type="entry name" value="HTH_AraC"/>
</dbReference>
<sequence length="300" mass="35272">MYQWNESVQKMIDWIEDNLSENPTLLEMSKQVGYSPYYCSTQFHEIVGITLKNYVASRRLSRAALEIRDTKERILDIAVKYGFSSQEALTRAFKEKFGYTPYWYRRNPVPIILPIRRTALFPEHVIKSKEVIMSETCLTKANVRIEFIPEHKYMGVWEERAANYMDFWKYHDCEEICGTIDSLSNIMHPVVTVHTAGWSCQNNHKKYFYGLGVADNYNGPVPKGFEVKKVPGNYYLVFFHPPFDYLSDCSEVMERVETLAWNYDPALKGYAWNEKDCPVYQRHYPEVIGYEVLRPVTKIQ</sequence>
<dbReference type="PROSITE" id="PS01124">
    <property type="entry name" value="HTH_ARAC_FAMILY_2"/>
    <property type="match status" value="1"/>
</dbReference>
<keyword evidence="1" id="KW-0805">Transcription regulation</keyword>
<dbReference type="PANTHER" id="PTHR47504:SF6">
    <property type="entry name" value="ARAC-FAMILY TRANSCRIPTIONAL REGULATOR"/>
    <property type="match status" value="1"/>
</dbReference>
<evidence type="ECO:0000313" key="5">
    <source>
        <dbReference type="EMBL" id="SHO47623.1"/>
    </source>
</evidence>
<evidence type="ECO:0000256" key="3">
    <source>
        <dbReference type="ARBA" id="ARBA00023163"/>
    </source>
</evidence>
<dbReference type="EMBL" id="FRFD01000004">
    <property type="protein sequence ID" value="SHO47623.1"/>
    <property type="molecule type" value="Genomic_DNA"/>
</dbReference>
<reference evidence="5 6" key="1">
    <citation type="submission" date="2016-12" db="EMBL/GenBank/DDBJ databases">
        <authorList>
            <person name="Song W.-J."/>
            <person name="Kurnit D.M."/>
        </authorList>
    </citation>
    <scope>NUCLEOTIDE SEQUENCE [LARGE SCALE GENOMIC DNA]</scope>
    <source>
        <strain evidence="5 6">DSM 12503</strain>
    </source>
</reference>
<dbReference type="STRING" id="1121345.SAMN02745217_01596"/>
<dbReference type="Pfam" id="PF12833">
    <property type="entry name" value="HTH_18"/>
    <property type="match status" value="1"/>
</dbReference>
<feature type="domain" description="HTH araC/xylS-type" evidence="4">
    <location>
        <begin position="9"/>
        <end position="107"/>
    </location>
</feature>
<organism evidence="5 6">
    <name type="scientific">Anaerocolumna xylanovorans DSM 12503</name>
    <dbReference type="NCBI Taxonomy" id="1121345"/>
    <lineage>
        <taxon>Bacteria</taxon>
        <taxon>Bacillati</taxon>
        <taxon>Bacillota</taxon>
        <taxon>Clostridia</taxon>
        <taxon>Lachnospirales</taxon>
        <taxon>Lachnospiraceae</taxon>
        <taxon>Anaerocolumna</taxon>
    </lineage>
</organism>
<dbReference type="InterPro" id="IPR050959">
    <property type="entry name" value="MarA-like"/>
</dbReference>
<evidence type="ECO:0000259" key="4">
    <source>
        <dbReference type="PROSITE" id="PS01124"/>
    </source>
</evidence>